<dbReference type="GO" id="GO:0004177">
    <property type="term" value="F:aminopeptidase activity"/>
    <property type="evidence" value="ECO:0007669"/>
    <property type="project" value="UniProtKB-KW"/>
</dbReference>
<evidence type="ECO:0000256" key="1">
    <source>
        <dbReference type="SAM" id="SignalP"/>
    </source>
</evidence>
<protein>
    <submittedName>
        <fullName evidence="4">Dipeptidyl aminopeptidase/acylaminoacyl peptidase</fullName>
    </submittedName>
</protein>
<dbReference type="AlphaFoldDB" id="A0A841JFM3"/>
<dbReference type="Pfam" id="PF00930">
    <property type="entry name" value="DPPIV_N"/>
    <property type="match status" value="1"/>
</dbReference>
<accession>A0A841JFM3</accession>
<feature type="chain" id="PRO_5032837840" evidence="1">
    <location>
        <begin position="20"/>
        <end position="781"/>
    </location>
</feature>
<feature type="signal peptide" evidence="1">
    <location>
        <begin position="1"/>
        <end position="19"/>
    </location>
</feature>
<evidence type="ECO:0000313" key="5">
    <source>
        <dbReference type="Proteomes" id="UP000548326"/>
    </source>
</evidence>
<feature type="domain" description="Dipeptidylpeptidase IV N-terminal" evidence="3">
    <location>
        <begin position="163"/>
        <end position="474"/>
    </location>
</feature>
<feature type="domain" description="Peptidase S9 prolyl oligopeptidase catalytic" evidence="2">
    <location>
        <begin position="562"/>
        <end position="760"/>
    </location>
</feature>
<comment type="caution">
    <text evidence="4">The sequence shown here is derived from an EMBL/GenBank/DDBJ whole genome shotgun (WGS) entry which is preliminary data.</text>
</comment>
<dbReference type="Proteomes" id="UP000548326">
    <property type="component" value="Unassembled WGS sequence"/>
</dbReference>
<keyword evidence="4" id="KW-0645">Protease</keyword>
<dbReference type="Gene3D" id="2.140.10.30">
    <property type="entry name" value="Dipeptidylpeptidase IV, N-terminal domain"/>
    <property type="match status" value="1"/>
</dbReference>
<gene>
    <name evidence="4" type="ORF">HDF22_002517</name>
</gene>
<dbReference type="GO" id="GO:0006508">
    <property type="term" value="P:proteolysis"/>
    <property type="evidence" value="ECO:0007669"/>
    <property type="project" value="InterPro"/>
</dbReference>
<dbReference type="InterPro" id="IPR050278">
    <property type="entry name" value="Serine_Prot_S9B/DPPIV"/>
</dbReference>
<dbReference type="GO" id="GO:0008236">
    <property type="term" value="F:serine-type peptidase activity"/>
    <property type="evidence" value="ECO:0007669"/>
    <property type="project" value="InterPro"/>
</dbReference>
<dbReference type="Gene3D" id="3.40.50.1820">
    <property type="entry name" value="alpha/beta hydrolase"/>
    <property type="match status" value="1"/>
</dbReference>
<organism evidence="4 5">
    <name type="scientific">Mucilaginibacter lappiensis</name>
    <dbReference type="NCBI Taxonomy" id="354630"/>
    <lineage>
        <taxon>Bacteria</taxon>
        <taxon>Pseudomonadati</taxon>
        <taxon>Bacteroidota</taxon>
        <taxon>Sphingobacteriia</taxon>
        <taxon>Sphingobacteriales</taxon>
        <taxon>Sphingobacteriaceae</taxon>
        <taxon>Mucilaginibacter</taxon>
    </lineage>
</organism>
<reference evidence="4 5" key="1">
    <citation type="submission" date="2020-08" db="EMBL/GenBank/DDBJ databases">
        <title>Genomic Encyclopedia of Type Strains, Phase IV (KMG-V): Genome sequencing to study the core and pangenomes of soil and plant-associated prokaryotes.</title>
        <authorList>
            <person name="Whitman W."/>
        </authorList>
    </citation>
    <scope>NUCLEOTIDE SEQUENCE [LARGE SCALE GENOMIC DNA]</scope>
    <source>
        <strain evidence="4 5">MP601</strain>
    </source>
</reference>
<dbReference type="InterPro" id="IPR029058">
    <property type="entry name" value="AB_hydrolase_fold"/>
</dbReference>
<evidence type="ECO:0000259" key="2">
    <source>
        <dbReference type="Pfam" id="PF00326"/>
    </source>
</evidence>
<dbReference type="PANTHER" id="PTHR11731">
    <property type="entry name" value="PROTEASE FAMILY S9B,C DIPEPTIDYL-PEPTIDASE IV-RELATED"/>
    <property type="match status" value="1"/>
</dbReference>
<proteinExistence type="predicted"/>
<keyword evidence="1" id="KW-0732">Signal</keyword>
<evidence type="ECO:0000313" key="4">
    <source>
        <dbReference type="EMBL" id="MBB6128396.1"/>
    </source>
</evidence>
<evidence type="ECO:0000259" key="3">
    <source>
        <dbReference type="Pfam" id="PF00930"/>
    </source>
</evidence>
<dbReference type="SUPFAM" id="SSF53474">
    <property type="entry name" value="alpha/beta-Hydrolases"/>
    <property type="match status" value="1"/>
</dbReference>
<dbReference type="EMBL" id="JACHCA010000006">
    <property type="protein sequence ID" value="MBB6128396.1"/>
    <property type="molecule type" value="Genomic_DNA"/>
</dbReference>
<dbReference type="Pfam" id="PF00326">
    <property type="entry name" value="Peptidase_S9"/>
    <property type="match status" value="1"/>
</dbReference>
<keyword evidence="4" id="KW-0031">Aminopeptidase</keyword>
<dbReference type="PANTHER" id="PTHR11731:SF118">
    <property type="entry name" value="BLR1971 PROTEIN"/>
    <property type="match status" value="1"/>
</dbReference>
<dbReference type="RefSeq" id="WP_183587804.1">
    <property type="nucleotide sequence ID" value="NZ_JACHCA010000006.1"/>
</dbReference>
<keyword evidence="4" id="KW-0378">Hydrolase</keyword>
<dbReference type="SUPFAM" id="SSF82171">
    <property type="entry name" value="DPP6 N-terminal domain-like"/>
    <property type="match status" value="1"/>
</dbReference>
<name>A0A841JFM3_9SPHI</name>
<dbReference type="InterPro" id="IPR002469">
    <property type="entry name" value="Peptidase_S9B_N"/>
</dbReference>
<sequence length="781" mass="87238">MNKYVLSLTAMAFVWTANAQQNNTLTDKDYAHAESFLGYNTEQLVDHGRVMPNWLPGDKFWYRTLTPQGSEFILVDPAKKTRGQAFDQQKLAAAISTATGKTYEANKLPFHTFSFSDDLKSISFAADGKSWKCDLQTYQCTPDNAMVGRSTAHTRRRGGDDEVASPDGSQVAYIKDYNLWVRNIKIGTETQLTTDGIKDFGYATDNAGWKSSDGPIVRWSPDSKKIATFKQDQRNVGDMYLVSTNVGHPTLKSWKYPLPGDKEIAMITRVIINVDEPKVITIQVAPDPHRATLSDDIASSGTFDDVDWTDDASKLAFVSTSRDHKQEKFRIADAATGTVKEVFEETVATQYESGQGTINWKYLAKTNEIIWFSERDNWGHLYLYDALTGKVKNQITKGDWAVTEILKVDEKNRQIYFLADGREPGNPYFSHLYKVGFNGKGLTLLSPGEGNHQITLSPNENYFIDSYSKADVPPVTVLRDLNGKLISALEKTDISRLLASGWKAPIPVTVKAHDGQTDIYGVMFVPTHLDPNKKYPIINNIYPGPQGGSVGNWGFASAHGDCQALAELGFVVVQIEGTSNPLRSKSYHDMNYGHMSENTLPDQVAAMQQLAQKYPYIDINKAGIWGHSGGGFATAAAMFRFPDFFKVGISESGNHDNRNYEDDWGERYIGLLTSQADGVSNYEAQANQNYAKNLKGKLMLAHGLMDDNVPPYNTLLVIEALEKANKDYDLVVFPNNAHGYGQNSYYMMRRRWDYFVKNLAGAGTPKEYVLKMKVDPRNSTQ</sequence>
<dbReference type="InterPro" id="IPR001375">
    <property type="entry name" value="Peptidase_S9_cat"/>
</dbReference>